<feature type="compositionally biased region" description="Polar residues" evidence="1">
    <location>
        <begin position="87"/>
        <end position="100"/>
    </location>
</feature>
<evidence type="ECO:0000256" key="1">
    <source>
        <dbReference type="SAM" id="MobiDB-lite"/>
    </source>
</evidence>
<feature type="region of interest" description="Disordered" evidence="1">
    <location>
        <begin position="177"/>
        <end position="209"/>
    </location>
</feature>
<proteinExistence type="predicted"/>
<gene>
    <name evidence="2" type="ORF">BKA59DRAFT_527229</name>
</gene>
<reference evidence="2" key="1">
    <citation type="journal article" date="2021" name="Nat. Commun.">
        <title>Genetic determinants of endophytism in the Arabidopsis root mycobiome.</title>
        <authorList>
            <person name="Mesny F."/>
            <person name="Miyauchi S."/>
            <person name="Thiergart T."/>
            <person name="Pickel B."/>
            <person name="Atanasova L."/>
            <person name="Karlsson M."/>
            <person name="Huettel B."/>
            <person name="Barry K.W."/>
            <person name="Haridas S."/>
            <person name="Chen C."/>
            <person name="Bauer D."/>
            <person name="Andreopoulos W."/>
            <person name="Pangilinan J."/>
            <person name="LaButti K."/>
            <person name="Riley R."/>
            <person name="Lipzen A."/>
            <person name="Clum A."/>
            <person name="Drula E."/>
            <person name="Henrissat B."/>
            <person name="Kohler A."/>
            <person name="Grigoriev I.V."/>
            <person name="Martin F.M."/>
            <person name="Hacquard S."/>
        </authorList>
    </citation>
    <scope>NUCLEOTIDE SEQUENCE</scope>
    <source>
        <strain evidence="2">MPI-SDFR-AT-0068</strain>
    </source>
</reference>
<protein>
    <submittedName>
        <fullName evidence="2">Uncharacterized protein</fullName>
    </submittedName>
</protein>
<accession>A0A8K0RY96</accession>
<dbReference type="AlphaFoldDB" id="A0A8K0RY96"/>
<evidence type="ECO:0000313" key="2">
    <source>
        <dbReference type="EMBL" id="KAH7245530.1"/>
    </source>
</evidence>
<comment type="caution">
    <text evidence="2">The sequence shown here is derived from an EMBL/GenBank/DDBJ whole genome shotgun (WGS) entry which is preliminary data.</text>
</comment>
<name>A0A8K0RY96_9HYPO</name>
<dbReference type="EMBL" id="JAGPXF010000004">
    <property type="protein sequence ID" value="KAH7245530.1"/>
    <property type="molecule type" value="Genomic_DNA"/>
</dbReference>
<sequence length="304" mass="34468">MSSNPDQTQEVRDNSLPALSTIQEELENVPLHYEQAKAFINSRGDHKLTTSPSRGSESGPLPLTIEDSAYSSDEAKTTSRNRKRSHSMLSTSSDEISQDNVIPGGYVDSSTTMSDASLDHPLPPITPLSKLVEQRMMRNMKTLEVHNLAKNKILHEIDFNTQVFVPACLKQIQEKHNDASERNNEPTVEVSPAKQQALGHSTNCEREEPDGLVLSEEDLKRADERFRTLRTDLRKYKRWIKLCEERIENEGYPIQAAILRRNLDRLRTANLVLLSPKEIEELNVLVGRFLVGRSLVKEQEEGWA</sequence>
<feature type="region of interest" description="Disordered" evidence="1">
    <location>
        <begin position="41"/>
        <end position="124"/>
    </location>
</feature>
<organism evidence="2 3">
    <name type="scientific">Fusarium tricinctum</name>
    <dbReference type="NCBI Taxonomy" id="61284"/>
    <lineage>
        <taxon>Eukaryota</taxon>
        <taxon>Fungi</taxon>
        <taxon>Dikarya</taxon>
        <taxon>Ascomycota</taxon>
        <taxon>Pezizomycotina</taxon>
        <taxon>Sordariomycetes</taxon>
        <taxon>Hypocreomycetidae</taxon>
        <taxon>Hypocreales</taxon>
        <taxon>Nectriaceae</taxon>
        <taxon>Fusarium</taxon>
        <taxon>Fusarium tricinctum species complex</taxon>
    </lineage>
</organism>
<evidence type="ECO:0000313" key="3">
    <source>
        <dbReference type="Proteomes" id="UP000813427"/>
    </source>
</evidence>
<dbReference type="OrthoDB" id="10325112at2759"/>
<feature type="region of interest" description="Disordered" evidence="1">
    <location>
        <begin position="1"/>
        <end position="23"/>
    </location>
</feature>
<keyword evidence="3" id="KW-1185">Reference proteome</keyword>
<dbReference type="Proteomes" id="UP000813427">
    <property type="component" value="Unassembled WGS sequence"/>
</dbReference>